<dbReference type="NCBIfam" id="TIGR01409">
    <property type="entry name" value="TAT_signal_seq"/>
    <property type="match status" value="1"/>
</dbReference>
<evidence type="ECO:0000313" key="12">
    <source>
        <dbReference type="EMBL" id="SEP58204.1"/>
    </source>
</evidence>
<name>A0A1H8Z191_9GAMM</name>
<dbReference type="GO" id="GO:0019646">
    <property type="term" value="P:aerobic electron transport chain"/>
    <property type="evidence" value="ECO:0007669"/>
    <property type="project" value="InterPro"/>
</dbReference>
<dbReference type="GO" id="GO:0009055">
    <property type="term" value="F:electron transfer activity"/>
    <property type="evidence" value="ECO:0007669"/>
    <property type="project" value="InterPro"/>
</dbReference>
<keyword evidence="7" id="KW-0249">Electron transport</keyword>
<dbReference type="OrthoDB" id="5298540at2"/>
<proteinExistence type="predicted"/>
<evidence type="ECO:0000256" key="10">
    <source>
        <dbReference type="SAM" id="SignalP"/>
    </source>
</evidence>
<dbReference type="GO" id="GO:0051539">
    <property type="term" value="F:4 iron, 4 sulfur cluster binding"/>
    <property type="evidence" value="ECO:0007669"/>
    <property type="project" value="UniProtKB-KW"/>
</dbReference>
<evidence type="ECO:0000256" key="8">
    <source>
        <dbReference type="ARBA" id="ARBA00023004"/>
    </source>
</evidence>
<dbReference type="RefSeq" id="WP_090202464.1">
    <property type="nucleotide sequence ID" value="NZ_FOFO01000001.1"/>
</dbReference>
<evidence type="ECO:0000256" key="6">
    <source>
        <dbReference type="ARBA" id="ARBA00022729"/>
    </source>
</evidence>
<keyword evidence="5" id="KW-0479">Metal-binding</keyword>
<dbReference type="GO" id="GO:0046872">
    <property type="term" value="F:metal ion binding"/>
    <property type="evidence" value="ECO:0007669"/>
    <property type="project" value="UniProtKB-KW"/>
</dbReference>
<keyword evidence="8" id="KW-0408">Iron</keyword>
<dbReference type="Gene3D" id="4.10.490.10">
    <property type="entry name" value="High potential iron-sulphur protein"/>
    <property type="match status" value="1"/>
</dbReference>
<evidence type="ECO:0000259" key="11">
    <source>
        <dbReference type="PROSITE" id="PS51373"/>
    </source>
</evidence>
<evidence type="ECO:0000256" key="2">
    <source>
        <dbReference type="ARBA" id="ARBA00011738"/>
    </source>
</evidence>
<keyword evidence="6 10" id="KW-0732">Signal</keyword>
<dbReference type="SUPFAM" id="SSF57652">
    <property type="entry name" value="HIPIP (high potential iron protein)"/>
    <property type="match status" value="1"/>
</dbReference>
<dbReference type="AlphaFoldDB" id="A0A1H8Z191"/>
<evidence type="ECO:0000256" key="3">
    <source>
        <dbReference type="ARBA" id="ARBA00022448"/>
    </source>
</evidence>
<accession>A0A1H8Z191</accession>
<keyword evidence="3" id="KW-0813">Transport</keyword>
<dbReference type="InterPro" id="IPR006311">
    <property type="entry name" value="TAT_signal"/>
</dbReference>
<dbReference type="InterPro" id="IPR036369">
    <property type="entry name" value="HIPIP_sf"/>
</dbReference>
<dbReference type="PROSITE" id="PS51373">
    <property type="entry name" value="HIPIP"/>
    <property type="match status" value="1"/>
</dbReference>
<organism evidence="12 13">
    <name type="scientific">Ectothiorhodospira magna</name>
    <dbReference type="NCBI Taxonomy" id="867345"/>
    <lineage>
        <taxon>Bacteria</taxon>
        <taxon>Pseudomonadati</taxon>
        <taxon>Pseudomonadota</taxon>
        <taxon>Gammaproteobacteria</taxon>
        <taxon>Chromatiales</taxon>
        <taxon>Ectothiorhodospiraceae</taxon>
        <taxon>Ectothiorhodospira</taxon>
    </lineage>
</organism>
<dbReference type="InterPro" id="IPR019546">
    <property type="entry name" value="TAT_signal_bac_arc"/>
</dbReference>
<dbReference type="STRING" id="867345.SAMN05421693_101128"/>
<feature type="domain" description="High potential iron-sulfur proteins family profile" evidence="11">
    <location>
        <begin position="32"/>
        <end position="106"/>
    </location>
</feature>
<sequence length="106" mass="11309">MKKQDLSRRSFLKFGAAGLAAIPVVSMGISTAAAAERLDESAPEAQALNYKHDTTQVDHPAHSPDQKCINCLLYTDPSATEWGACAVFPNKLVAANGWCTAYVARG</sequence>
<protein>
    <submittedName>
        <fullName evidence="12">Tat (Twin-arginine translocation) pathway signal sequence</fullName>
    </submittedName>
</protein>
<comment type="subunit">
    <text evidence="2">Homodimer.</text>
</comment>
<feature type="signal peptide" evidence="10">
    <location>
        <begin position="1"/>
        <end position="35"/>
    </location>
</feature>
<dbReference type="EMBL" id="FOFO01000001">
    <property type="protein sequence ID" value="SEP58204.1"/>
    <property type="molecule type" value="Genomic_DNA"/>
</dbReference>
<keyword evidence="9" id="KW-0411">Iron-sulfur</keyword>
<evidence type="ECO:0000256" key="9">
    <source>
        <dbReference type="ARBA" id="ARBA00023014"/>
    </source>
</evidence>
<keyword evidence="13" id="KW-1185">Reference proteome</keyword>
<evidence type="ECO:0000256" key="4">
    <source>
        <dbReference type="ARBA" id="ARBA00022485"/>
    </source>
</evidence>
<feature type="chain" id="PRO_5011726501" evidence="10">
    <location>
        <begin position="36"/>
        <end position="106"/>
    </location>
</feature>
<evidence type="ECO:0000313" key="13">
    <source>
        <dbReference type="Proteomes" id="UP000199496"/>
    </source>
</evidence>
<dbReference type="InterPro" id="IPR000170">
    <property type="entry name" value="High_potential_FeS_prot"/>
</dbReference>
<comment type="function">
    <text evidence="1">Specific class of high-redox-potential 4Fe-4S ferredoxins. Functions in anaerobic electron transport in most purple and in some other photosynthetic bacteria and in at least one genus (Paracoccus) of halophilic, denitrifying bacteria.</text>
</comment>
<evidence type="ECO:0000256" key="1">
    <source>
        <dbReference type="ARBA" id="ARBA00002137"/>
    </source>
</evidence>
<dbReference type="PROSITE" id="PS51318">
    <property type="entry name" value="TAT"/>
    <property type="match status" value="1"/>
</dbReference>
<keyword evidence="4" id="KW-0004">4Fe-4S</keyword>
<dbReference type="Pfam" id="PF01355">
    <property type="entry name" value="HIPIP"/>
    <property type="match status" value="1"/>
</dbReference>
<dbReference type="Proteomes" id="UP000199496">
    <property type="component" value="Unassembled WGS sequence"/>
</dbReference>
<evidence type="ECO:0000256" key="5">
    <source>
        <dbReference type="ARBA" id="ARBA00022723"/>
    </source>
</evidence>
<reference evidence="12 13" key="1">
    <citation type="submission" date="2016-10" db="EMBL/GenBank/DDBJ databases">
        <authorList>
            <person name="de Groot N.N."/>
        </authorList>
    </citation>
    <scope>NUCLEOTIDE SEQUENCE [LARGE SCALE GENOMIC DNA]</scope>
    <source>
        <strain evidence="12 13">B7-7</strain>
    </source>
</reference>
<gene>
    <name evidence="12" type="ORF">SAMN05421693_101128</name>
</gene>
<evidence type="ECO:0000256" key="7">
    <source>
        <dbReference type="ARBA" id="ARBA00022982"/>
    </source>
</evidence>